<dbReference type="RefSeq" id="XP_031025085.1">
    <property type="nucleotide sequence ID" value="XM_031168909.1"/>
</dbReference>
<dbReference type="GO" id="GO:0010181">
    <property type="term" value="F:FMN binding"/>
    <property type="evidence" value="ECO:0007669"/>
    <property type="project" value="InterPro"/>
</dbReference>
<gene>
    <name evidence="2" type="ORF">SmJEL517_g02981</name>
</gene>
<comment type="caution">
    <text evidence="2">The sequence shown here is derived from an EMBL/GenBank/DDBJ whole genome shotgun (WGS) entry which is preliminary data.</text>
</comment>
<dbReference type="InterPro" id="IPR013785">
    <property type="entry name" value="Aldolase_TIM"/>
</dbReference>
<dbReference type="CDD" id="cd02933">
    <property type="entry name" value="OYE_like_FMN"/>
    <property type="match status" value="1"/>
</dbReference>
<dbReference type="EMBL" id="QEAO01000014">
    <property type="protein sequence ID" value="TPX34321.1"/>
    <property type="molecule type" value="Genomic_DNA"/>
</dbReference>
<name>A0A507C4C0_9FUNG</name>
<dbReference type="STRING" id="1806994.A0A507C4C0"/>
<organism evidence="2 3">
    <name type="scientific">Synchytrium microbalum</name>
    <dbReference type="NCBI Taxonomy" id="1806994"/>
    <lineage>
        <taxon>Eukaryota</taxon>
        <taxon>Fungi</taxon>
        <taxon>Fungi incertae sedis</taxon>
        <taxon>Chytridiomycota</taxon>
        <taxon>Chytridiomycota incertae sedis</taxon>
        <taxon>Chytridiomycetes</taxon>
        <taxon>Synchytriales</taxon>
        <taxon>Synchytriaceae</taxon>
        <taxon>Synchytrium</taxon>
    </lineage>
</organism>
<dbReference type="Gene3D" id="3.20.20.70">
    <property type="entry name" value="Aldolase class I"/>
    <property type="match status" value="1"/>
</dbReference>
<dbReference type="AlphaFoldDB" id="A0A507C4C0"/>
<dbReference type="InterPro" id="IPR001155">
    <property type="entry name" value="OxRdtase_FMN_N"/>
</dbReference>
<keyword evidence="3" id="KW-1185">Reference proteome</keyword>
<evidence type="ECO:0000313" key="2">
    <source>
        <dbReference type="EMBL" id="TPX34321.1"/>
    </source>
</evidence>
<sequence>MADKVPSLSKPLQIGSLTLKNRVIMASLTRNRGMIPTEDLHVKYYAQRASAGLILTEATFIEPQGSEWPAAPGLWSAKQIAAWKKVTEAVHAKDGAIFAQLWHIGRVAHPLHQAGQPNVGPSAIAAKGGKFRYLTGAPGYVTPEAIATADVPHYIGLYRRAAKHAKEAGFNGVELHGANGYLAAQFMESSSNKRTDNYGGSIENRARFPLAVIDALIEEMGDSKKVGIKISPAGGYNDMGDPLPEAIEFFSYLVDELDKRNIGYIQFNRYTPDFDPEGRGNKMDVVAELLPRVKNAAVFLNGALTGEEAEGLVQSGKIAGAVFGRPFIANPDLPKALQTGATIKHPDYMKLYGTMGEESTWAAGYNDYPPISA</sequence>
<protein>
    <recommendedName>
        <fullName evidence="1">NADH:flavin oxidoreductase/NADH oxidase N-terminal domain-containing protein</fullName>
    </recommendedName>
</protein>
<dbReference type="Proteomes" id="UP000319731">
    <property type="component" value="Unassembled WGS sequence"/>
</dbReference>
<dbReference type="GeneID" id="42004206"/>
<evidence type="ECO:0000259" key="1">
    <source>
        <dbReference type="Pfam" id="PF00724"/>
    </source>
</evidence>
<accession>A0A507C4C0</accession>
<dbReference type="Pfam" id="PF00724">
    <property type="entry name" value="Oxidored_FMN"/>
    <property type="match status" value="1"/>
</dbReference>
<dbReference type="SUPFAM" id="SSF51395">
    <property type="entry name" value="FMN-linked oxidoreductases"/>
    <property type="match status" value="1"/>
</dbReference>
<dbReference type="GO" id="GO:0016491">
    <property type="term" value="F:oxidoreductase activity"/>
    <property type="evidence" value="ECO:0007669"/>
    <property type="project" value="InterPro"/>
</dbReference>
<proteinExistence type="predicted"/>
<reference evidence="2 3" key="1">
    <citation type="journal article" date="2019" name="Sci. Rep.">
        <title>Comparative genomics of chytrid fungi reveal insights into the obligate biotrophic and pathogenic lifestyle of Synchytrium endobioticum.</title>
        <authorList>
            <person name="van de Vossenberg B.T.L.H."/>
            <person name="Warris S."/>
            <person name="Nguyen H.D.T."/>
            <person name="van Gent-Pelzer M.P.E."/>
            <person name="Joly D.L."/>
            <person name="van de Geest H.C."/>
            <person name="Bonants P.J.M."/>
            <person name="Smith D.S."/>
            <person name="Levesque C.A."/>
            <person name="van der Lee T.A.J."/>
        </authorList>
    </citation>
    <scope>NUCLEOTIDE SEQUENCE [LARGE SCALE GENOMIC DNA]</scope>
    <source>
        <strain evidence="2 3">JEL517</strain>
    </source>
</reference>
<dbReference type="OrthoDB" id="276546at2759"/>
<dbReference type="PANTHER" id="PTHR22893:SF91">
    <property type="entry name" value="NADPH DEHYDROGENASE 2-RELATED"/>
    <property type="match status" value="1"/>
</dbReference>
<dbReference type="InterPro" id="IPR045247">
    <property type="entry name" value="Oye-like"/>
</dbReference>
<dbReference type="PANTHER" id="PTHR22893">
    <property type="entry name" value="NADH OXIDOREDUCTASE-RELATED"/>
    <property type="match status" value="1"/>
</dbReference>
<feature type="domain" description="NADH:flavin oxidoreductase/NADH oxidase N-terminal" evidence="1">
    <location>
        <begin position="8"/>
        <end position="340"/>
    </location>
</feature>
<evidence type="ECO:0000313" key="3">
    <source>
        <dbReference type="Proteomes" id="UP000319731"/>
    </source>
</evidence>